<organism evidence="2 3">
    <name type="scientific">Arabidopsis thaliana x Arabidopsis arenosa</name>
    <dbReference type="NCBI Taxonomy" id="1240361"/>
    <lineage>
        <taxon>Eukaryota</taxon>
        <taxon>Viridiplantae</taxon>
        <taxon>Streptophyta</taxon>
        <taxon>Embryophyta</taxon>
        <taxon>Tracheophyta</taxon>
        <taxon>Spermatophyta</taxon>
        <taxon>Magnoliopsida</taxon>
        <taxon>eudicotyledons</taxon>
        <taxon>Gunneridae</taxon>
        <taxon>Pentapetalae</taxon>
        <taxon>rosids</taxon>
        <taxon>malvids</taxon>
        <taxon>Brassicales</taxon>
        <taxon>Brassicaceae</taxon>
        <taxon>Camelineae</taxon>
        <taxon>Arabidopsis</taxon>
    </lineage>
</organism>
<evidence type="ECO:0000256" key="1">
    <source>
        <dbReference type="SAM" id="Coils"/>
    </source>
</evidence>
<sequence>MSASQISKSDANNSKMSFGQGSYGHSSWGRSCNCGRSTTKIKSWTDDNPGRRFFRCDVHGFVSWSDVEKQCTWQKLSLLEARDELKALKESLRTPINQQAIKEEEETKKLEEETKKLEVEKKTLEEEKKFDLMFYNGDSLFAKTRSPLMLASDSVTLRIDTSNVHQEVVISLVNNGDNIVQDVMQQQEGCDYAVLIRKTEFSKATMMLTKSGAVQPKAFILPTPQVPASKLEPSLRFNNESLVVVTNQQMVYQVLDTMSPQKERLKKRKLSLSPKNWMFKFKNLPHTRYWVQEKLWFKESMAANIDKEELCLVTDSLLKPKTWQSKDSLLVIELSHQQEILSEKQSDMEMALIKERSRSKKMLVINPRKHAHMFHDDAPVTISLNETVIVQPFFASQQAPQRSWHQYKSSNNCFKHNNTRGIMMIKEEKPKHSVVD</sequence>
<keyword evidence="3" id="KW-1185">Reference proteome</keyword>
<dbReference type="EMBL" id="JAEFBK010000005">
    <property type="protein sequence ID" value="KAG7603858.1"/>
    <property type="molecule type" value="Genomic_DNA"/>
</dbReference>
<feature type="coiled-coil region" evidence="1">
    <location>
        <begin position="100"/>
        <end position="127"/>
    </location>
</feature>
<evidence type="ECO:0000313" key="2">
    <source>
        <dbReference type="EMBL" id="KAG7603858.1"/>
    </source>
</evidence>
<evidence type="ECO:0000313" key="3">
    <source>
        <dbReference type="Proteomes" id="UP000694240"/>
    </source>
</evidence>
<protein>
    <recommendedName>
        <fullName evidence="4">Zinc finger GRF-type domain-containing protein</fullName>
    </recommendedName>
</protein>
<proteinExistence type="predicted"/>
<gene>
    <name evidence="2" type="ORF">ISN45_At05g029020</name>
</gene>
<dbReference type="PANTHER" id="PTHR33248">
    <property type="entry name" value="ZINC ION-BINDING PROTEIN"/>
    <property type="match status" value="1"/>
</dbReference>
<reference evidence="2 3" key="1">
    <citation type="submission" date="2020-12" db="EMBL/GenBank/DDBJ databases">
        <title>Concerted genomic and epigenomic changes stabilize Arabidopsis allopolyploids.</title>
        <authorList>
            <person name="Chen Z."/>
        </authorList>
    </citation>
    <scope>NUCLEOTIDE SEQUENCE [LARGE SCALE GENOMIC DNA]</scope>
    <source>
        <strain evidence="2">Allo738</strain>
        <tissue evidence="2">Leaf</tissue>
    </source>
</reference>
<comment type="caution">
    <text evidence="2">The sequence shown here is derived from an EMBL/GenBank/DDBJ whole genome shotgun (WGS) entry which is preliminary data.</text>
</comment>
<dbReference type="AlphaFoldDB" id="A0A8T2CU85"/>
<accession>A0A8T2CU85</accession>
<keyword evidence="1" id="KW-0175">Coiled coil</keyword>
<dbReference type="Proteomes" id="UP000694240">
    <property type="component" value="Chromosome 5"/>
</dbReference>
<evidence type="ECO:0008006" key="4">
    <source>
        <dbReference type="Google" id="ProtNLM"/>
    </source>
</evidence>
<name>A0A8T2CU85_9BRAS</name>